<proteinExistence type="predicted"/>
<dbReference type="AlphaFoldDB" id="A0A0L6UNM0"/>
<reference evidence="1 2" key="1">
    <citation type="submission" date="2015-08" db="EMBL/GenBank/DDBJ databases">
        <title>Next Generation Sequencing and Analysis of the Genome of Puccinia sorghi L Schw, the Causal Agent of Maize Common Rust.</title>
        <authorList>
            <person name="Rochi L."/>
            <person name="Burguener G."/>
            <person name="Darino M."/>
            <person name="Turjanski A."/>
            <person name="Kreff E."/>
            <person name="Dieguez M.J."/>
            <person name="Sacco F."/>
        </authorList>
    </citation>
    <scope>NUCLEOTIDE SEQUENCE [LARGE SCALE GENOMIC DNA]</scope>
    <source>
        <strain evidence="1 2">RO10H11247</strain>
    </source>
</reference>
<gene>
    <name evidence="1" type="ORF">VP01_457g3</name>
</gene>
<sequence length="122" mass="13506">MQSRADSVYTILDDPRRGSTTCGLLLNCLMRENQFPWKFEVMSSTSSYSDVSSTPLGTNLFCLTFPLAGLESFTTRLKYSDCGPHDVQIKLTQPQYFSLLALATAIPKILDLTNASQTCVNP</sequence>
<dbReference type="EMBL" id="LAVV01009701">
    <property type="protein sequence ID" value="KNZ50134.1"/>
    <property type="molecule type" value="Genomic_DNA"/>
</dbReference>
<protein>
    <submittedName>
        <fullName evidence="1">Uncharacterized protein</fullName>
    </submittedName>
</protein>
<evidence type="ECO:0000313" key="1">
    <source>
        <dbReference type="EMBL" id="KNZ50134.1"/>
    </source>
</evidence>
<accession>A0A0L6UNM0</accession>
<evidence type="ECO:0000313" key="2">
    <source>
        <dbReference type="Proteomes" id="UP000037035"/>
    </source>
</evidence>
<name>A0A0L6UNM0_9BASI</name>
<keyword evidence="2" id="KW-1185">Reference proteome</keyword>
<dbReference type="VEuPathDB" id="FungiDB:VP01_457g3"/>
<organism evidence="1 2">
    <name type="scientific">Puccinia sorghi</name>
    <dbReference type="NCBI Taxonomy" id="27349"/>
    <lineage>
        <taxon>Eukaryota</taxon>
        <taxon>Fungi</taxon>
        <taxon>Dikarya</taxon>
        <taxon>Basidiomycota</taxon>
        <taxon>Pucciniomycotina</taxon>
        <taxon>Pucciniomycetes</taxon>
        <taxon>Pucciniales</taxon>
        <taxon>Pucciniaceae</taxon>
        <taxon>Puccinia</taxon>
    </lineage>
</organism>
<dbReference type="Proteomes" id="UP000037035">
    <property type="component" value="Unassembled WGS sequence"/>
</dbReference>
<comment type="caution">
    <text evidence="1">The sequence shown here is derived from an EMBL/GenBank/DDBJ whole genome shotgun (WGS) entry which is preliminary data.</text>
</comment>